<proteinExistence type="predicted"/>
<dbReference type="Proteomes" id="UP000037151">
    <property type="component" value="Unassembled WGS sequence"/>
</dbReference>
<sequence length="174" mass="18366">MSSDSENVPVWERSSTARVLAPARPRKLAKVPFVELADGRLQGVVSSGSDIGRVYVSSIAAGTYAYGCSTNNNRPCGGARGSFCNHIRALVTEAVLQYGAERVARYLRVDADGAADAGALTAVMTGTNPAPDPAKAAAAVFSRFLRHLAYLELAPTTAPLPEMQWFPPTRAEAA</sequence>
<reference evidence="2" key="1">
    <citation type="submission" date="2014-07" db="EMBL/GenBank/DDBJ databases">
        <title>Genome sequencing of plant-pathogenic Streptomyces species.</title>
        <authorList>
            <person name="Harrison J."/>
            <person name="Sapp M."/>
            <person name="Thwaites R."/>
            <person name="Studholme D.J."/>
        </authorList>
    </citation>
    <scope>NUCLEOTIDE SEQUENCE [LARGE SCALE GENOMIC DNA]</scope>
    <source>
        <strain evidence="2">NCPPB 4445</strain>
    </source>
</reference>
<protein>
    <recommendedName>
        <fullName evidence="3">SWIM-type domain-containing protein</fullName>
    </recommendedName>
</protein>
<dbReference type="RefSeq" id="WP_050371614.1">
    <property type="nucleotide sequence ID" value="NZ_KQ257821.1"/>
</dbReference>
<accession>A0A0L0K6N9</accession>
<organism evidence="1 2">
    <name type="scientific">Streptomyces acidiscabies</name>
    <dbReference type="NCBI Taxonomy" id="42234"/>
    <lineage>
        <taxon>Bacteria</taxon>
        <taxon>Bacillati</taxon>
        <taxon>Actinomycetota</taxon>
        <taxon>Actinomycetes</taxon>
        <taxon>Kitasatosporales</taxon>
        <taxon>Streptomycetaceae</taxon>
        <taxon>Streptomyces</taxon>
    </lineage>
</organism>
<comment type="caution">
    <text evidence="1">The sequence shown here is derived from an EMBL/GenBank/DDBJ whole genome shotgun (WGS) entry which is preliminary data.</text>
</comment>
<evidence type="ECO:0000313" key="1">
    <source>
        <dbReference type="EMBL" id="KND33772.1"/>
    </source>
</evidence>
<dbReference type="OrthoDB" id="5510165at2"/>
<dbReference type="EMBL" id="JPPY01000121">
    <property type="protein sequence ID" value="KND33772.1"/>
    <property type="molecule type" value="Genomic_DNA"/>
</dbReference>
<gene>
    <name evidence="1" type="ORF">IQ63_18330</name>
</gene>
<dbReference type="AlphaFoldDB" id="A0A0L0K6N9"/>
<name>A0A0L0K6N9_9ACTN</name>
<evidence type="ECO:0000313" key="2">
    <source>
        <dbReference type="Proteomes" id="UP000037151"/>
    </source>
</evidence>
<evidence type="ECO:0008006" key="3">
    <source>
        <dbReference type="Google" id="ProtNLM"/>
    </source>
</evidence>
<dbReference type="PATRIC" id="fig|42234.21.peg.3779"/>